<feature type="chain" id="PRO_5002316911" description="Macrofage activating glyco protein" evidence="2">
    <location>
        <begin position="18"/>
        <end position="368"/>
    </location>
</feature>
<feature type="region of interest" description="Disordered" evidence="1">
    <location>
        <begin position="271"/>
        <end position="344"/>
    </location>
</feature>
<sequence>MFSLSIFLVGLAASVHAQQVTEGVIATGTMGVTNPPKATMGTDVNQESESRLASINSWEDWCLFAPKDAGSTIGDVEHSVVAWCTKPRNNARVIPDGVITGVSFIKTDYYVQVMAYGDFTKLNIQDGDYGGELDPHGPTGDGNPVGGNVTSNVVDGNTDVSYEEWMSFISYQQVCLRVCTNANSTWGADLMCEHELDVMGCEFVMPGNYQFDGKFEECEAEVAYPPGVYVTAIDGTSTGYSTFRQYYTGVYTADGTPVSYTVGTTVTPSSVQMKPSSSNCQTHSTITNGVGLSVGDSQPTGSAASGSSGSSSTRGGSSGSATTTRSGSGSSATSGESQDGGEGDGASALQAVTFFALAAGAAAVALFH</sequence>
<evidence type="ECO:0000256" key="2">
    <source>
        <dbReference type="SAM" id="SignalP"/>
    </source>
</evidence>
<protein>
    <recommendedName>
        <fullName evidence="5">Macrofage activating glyco protein</fullName>
    </recommendedName>
</protein>
<feature type="compositionally biased region" description="Polar residues" evidence="1">
    <location>
        <begin position="271"/>
        <end position="299"/>
    </location>
</feature>
<evidence type="ECO:0000256" key="1">
    <source>
        <dbReference type="SAM" id="MobiDB-lite"/>
    </source>
</evidence>
<dbReference type="AlphaFoldDB" id="A0A0D7BBF1"/>
<feature type="compositionally biased region" description="Low complexity" evidence="1">
    <location>
        <begin position="300"/>
        <end position="337"/>
    </location>
</feature>
<evidence type="ECO:0008006" key="5">
    <source>
        <dbReference type="Google" id="ProtNLM"/>
    </source>
</evidence>
<evidence type="ECO:0000313" key="4">
    <source>
        <dbReference type="Proteomes" id="UP000054007"/>
    </source>
</evidence>
<feature type="signal peptide" evidence="2">
    <location>
        <begin position="1"/>
        <end position="17"/>
    </location>
</feature>
<keyword evidence="4" id="KW-1185">Reference proteome</keyword>
<evidence type="ECO:0000313" key="3">
    <source>
        <dbReference type="EMBL" id="KIY67852.1"/>
    </source>
</evidence>
<keyword evidence="2" id="KW-0732">Signal</keyword>
<dbReference type="OrthoDB" id="2564904at2759"/>
<accession>A0A0D7BBF1</accession>
<dbReference type="EMBL" id="KN880515">
    <property type="protein sequence ID" value="KIY67852.1"/>
    <property type="molecule type" value="Genomic_DNA"/>
</dbReference>
<gene>
    <name evidence="3" type="ORF">CYLTODRAFT_436819</name>
</gene>
<organism evidence="3 4">
    <name type="scientific">Cylindrobasidium torrendii FP15055 ss-10</name>
    <dbReference type="NCBI Taxonomy" id="1314674"/>
    <lineage>
        <taxon>Eukaryota</taxon>
        <taxon>Fungi</taxon>
        <taxon>Dikarya</taxon>
        <taxon>Basidiomycota</taxon>
        <taxon>Agaricomycotina</taxon>
        <taxon>Agaricomycetes</taxon>
        <taxon>Agaricomycetidae</taxon>
        <taxon>Agaricales</taxon>
        <taxon>Marasmiineae</taxon>
        <taxon>Physalacriaceae</taxon>
        <taxon>Cylindrobasidium</taxon>
    </lineage>
</organism>
<dbReference type="STRING" id="1314674.A0A0D7BBF1"/>
<proteinExistence type="predicted"/>
<reference evidence="3 4" key="1">
    <citation type="journal article" date="2015" name="Fungal Genet. Biol.">
        <title>Evolution of novel wood decay mechanisms in Agaricales revealed by the genome sequences of Fistulina hepatica and Cylindrobasidium torrendii.</title>
        <authorList>
            <person name="Floudas D."/>
            <person name="Held B.W."/>
            <person name="Riley R."/>
            <person name="Nagy L.G."/>
            <person name="Koehler G."/>
            <person name="Ransdell A.S."/>
            <person name="Younus H."/>
            <person name="Chow J."/>
            <person name="Chiniquy J."/>
            <person name="Lipzen A."/>
            <person name="Tritt A."/>
            <person name="Sun H."/>
            <person name="Haridas S."/>
            <person name="LaButti K."/>
            <person name="Ohm R.A."/>
            <person name="Kues U."/>
            <person name="Blanchette R.A."/>
            <person name="Grigoriev I.V."/>
            <person name="Minto R.E."/>
            <person name="Hibbett D.S."/>
        </authorList>
    </citation>
    <scope>NUCLEOTIDE SEQUENCE [LARGE SCALE GENOMIC DNA]</scope>
    <source>
        <strain evidence="3 4">FP15055 ss-10</strain>
    </source>
</reference>
<dbReference type="Proteomes" id="UP000054007">
    <property type="component" value="Unassembled WGS sequence"/>
</dbReference>
<name>A0A0D7BBF1_9AGAR</name>